<proteinExistence type="predicted"/>
<dbReference type="AlphaFoldDB" id="A0A1H7YCN7"/>
<gene>
    <name evidence="1" type="ORF">SAMN04488003_101116</name>
</gene>
<sequence length="64" mass="7149">MRRALDWAGLMRAGLHDLRLTPDQFWRLTPAELALMLGQTTAMRPLGRGGLDALMQAFPDIGKE</sequence>
<accession>A0A1H7YCN7</accession>
<dbReference type="InterPro" id="IPR011739">
    <property type="entry name" value="GTA_rcc01693"/>
</dbReference>
<evidence type="ECO:0000313" key="2">
    <source>
        <dbReference type="Proteomes" id="UP000199585"/>
    </source>
</evidence>
<dbReference type="OrthoDB" id="7582980at2"/>
<dbReference type="Proteomes" id="UP000199585">
    <property type="component" value="Unassembled WGS sequence"/>
</dbReference>
<organism evidence="1 2">
    <name type="scientific">Loktanella fryxellensis</name>
    <dbReference type="NCBI Taxonomy" id="245187"/>
    <lineage>
        <taxon>Bacteria</taxon>
        <taxon>Pseudomonadati</taxon>
        <taxon>Pseudomonadota</taxon>
        <taxon>Alphaproteobacteria</taxon>
        <taxon>Rhodobacterales</taxon>
        <taxon>Roseobacteraceae</taxon>
        <taxon>Loktanella</taxon>
    </lineage>
</organism>
<dbReference type="InterPro" id="IPR019056">
    <property type="entry name" value="Phage_TAC_6"/>
</dbReference>
<evidence type="ECO:0000313" key="1">
    <source>
        <dbReference type="EMBL" id="SEM43890.1"/>
    </source>
</evidence>
<dbReference type="STRING" id="245187.SAMN04488003_101116"/>
<name>A0A1H7YCN7_9RHOB</name>
<reference evidence="1 2" key="1">
    <citation type="submission" date="2016-10" db="EMBL/GenBank/DDBJ databases">
        <authorList>
            <person name="de Groot N.N."/>
        </authorList>
    </citation>
    <scope>NUCLEOTIDE SEQUENCE [LARGE SCALE GENOMIC DNA]</scope>
    <source>
        <strain evidence="1 2">DSM 16213</strain>
    </source>
</reference>
<keyword evidence="2" id="KW-1185">Reference proteome</keyword>
<evidence type="ECO:0008006" key="3">
    <source>
        <dbReference type="Google" id="ProtNLM"/>
    </source>
</evidence>
<dbReference type="Pfam" id="PF09550">
    <property type="entry name" value="Phage_TAC_6"/>
    <property type="match status" value="1"/>
</dbReference>
<dbReference type="NCBIfam" id="TIGR02216">
    <property type="entry name" value="phage_TIGR02216"/>
    <property type="match status" value="1"/>
</dbReference>
<dbReference type="EMBL" id="FOCI01000001">
    <property type="protein sequence ID" value="SEM43890.1"/>
    <property type="molecule type" value="Genomic_DNA"/>
</dbReference>
<protein>
    <recommendedName>
        <fullName evidence="3">Phage tail assembly chaperone protein, TAC</fullName>
    </recommendedName>
</protein>
<dbReference type="RefSeq" id="WP_089897602.1">
    <property type="nucleotide sequence ID" value="NZ_FOCI01000001.1"/>
</dbReference>